<dbReference type="Proteomes" id="UP000887565">
    <property type="component" value="Unplaced"/>
</dbReference>
<evidence type="ECO:0000313" key="3">
    <source>
        <dbReference type="WBParaSite" id="nRc.2.0.1.t11635-RA"/>
    </source>
</evidence>
<organism evidence="2 3">
    <name type="scientific">Romanomermis culicivorax</name>
    <name type="common">Nematode worm</name>
    <dbReference type="NCBI Taxonomy" id="13658"/>
    <lineage>
        <taxon>Eukaryota</taxon>
        <taxon>Metazoa</taxon>
        <taxon>Ecdysozoa</taxon>
        <taxon>Nematoda</taxon>
        <taxon>Enoplea</taxon>
        <taxon>Dorylaimia</taxon>
        <taxon>Mermithida</taxon>
        <taxon>Mermithoidea</taxon>
        <taxon>Mermithidae</taxon>
        <taxon>Romanomermis</taxon>
    </lineage>
</organism>
<sequence length="82" mass="8826">MTKASWEVEMVMVAAVVVLMARSWVTVMEGTDIEAMVGNDAVVLVVIFVFEIVISTSMGGARGSRALNSGCGRGFYNAWRGH</sequence>
<dbReference type="WBParaSite" id="nRc.2.0.1.t11635-RA">
    <property type="protein sequence ID" value="nRc.2.0.1.t11635-RA"/>
    <property type="gene ID" value="nRc.2.0.1.g11635"/>
</dbReference>
<proteinExistence type="predicted"/>
<keyword evidence="2" id="KW-1185">Reference proteome</keyword>
<dbReference type="AlphaFoldDB" id="A0A915IBT5"/>
<evidence type="ECO:0000256" key="1">
    <source>
        <dbReference type="SAM" id="Phobius"/>
    </source>
</evidence>
<keyword evidence="1" id="KW-0812">Transmembrane</keyword>
<name>A0A915IBT5_ROMCU</name>
<evidence type="ECO:0000313" key="2">
    <source>
        <dbReference type="Proteomes" id="UP000887565"/>
    </source>
</evidence>
<protein>
    <submittedName>
        <fullName evidence="3">Secreted protein</fullName>
    </submittedName>
</protein>
<accession>A0A915IBT5</accession>
<reference evidence="3" key="1">
    <citation type="submission" date="2022-11" db="UniProtKB">
        <authorList>
            <consortium name="WormBaseParasite"/>
        </authorList>
    </citation>
    <scope>IDENTIFICATION</scope>
</reference>
<keyword evidence="1" id="KW-1133">Transmembrane helix</keyword>
<feature type="transmembrane region" description="Helical" evidence="1">
    <location>
        <begin position="33"/>
        <end position="54"/>
    </location>
</feature>
<keyword evidence="1" id="KW-0472">Membrane</keyword>